<keyword evidence="8" id="KW-1185">Reference proteome</keyword>
<comment type="caution">
    <text evidence="5">Lacks conserved residue(s) required for the propagation of feature annotation.</text>
</comment>
<dbReference type="InterPro" id="IPR001737">
    <property type="entry name" value="KsgA/Erm"/>
</dbReference>
<dbReference type="SUPFAM" id="SSF53335">
    <property type="entry name" value="S-adenosyl-L-methionine-dependent methyltransferases"/>
    <property type="match status" value="1"/>
</dbReference>
<dbReference type="InterPro" id="IPR029063">
    <property type="entry name" value="SAM-dependent_MTases_sf"/>
</dbReference>
<name>A0ABQ4M2P4_9BACL</name>
<dbReference type="PANTHER" id="PTHR11727">
    <property type="entry name" value="DIMETHYLADENOSINE TRANSFERASE"/>
    <property type="match status" value="1"/>
</dbReference>
<feature type="binding site" evidence="5">
    <location>
        <position position="13"/>
    </location>
    <ligand>
        <name>S-adenosyl-L-methionine</name>
        <dbReference type="ChEBI" id="CHEBI:59789"/>
    </ligand>
</feature>
<evidence type="ECO:0000256" key="1">
    <source>
        <dbReference type="ARBA" id="ARBA00022603"/>
    </source>
</evidence>
<feature type="binding site" evidence="5">
    <location>
        <position position="36"/>
    </location>
    <ligand>
        <name>S-adenosyl-L-methionine</name>
        <dbReference type="ChEBI" id="CHEBI:59789"/>
    </ligand>
</feature>
<keyword evidence="4 5" id="KW-0694">RNA-binding</keyword>
<feature type="domain" description="Ribosomal RNA adenine methylase transferase N-terminal" evidence="6">
    <location>
        <begin position="2"/>
        <end position="135"/>
    </location>
</feature>
<evidence type="ECO:0000256" key="4">
    <source>
        <dbReference type="ARBA" id="ARBA00022884"/>
    </source>
</evidence>
<dbReference type="SMART" id="SM00650">
    <property type="entry name" value="rADc"/>
    <property type="match status" value="1"/>
</dbReference>
<reference evidence="7 8" key="1">
    <citation type="submission" date="2021-03" db="EMBL/GenBank/DDBJ databases">
        <title>Antimicrobial resistance genes in bacteria isolated from Japanese honey, and their potential for conferring macrolide and lincosamide resistance in the American foulbrood pathogen Paenibacillus larvae.</title>
        <authorList>
            <person name="Okamoto M."/>
            <person name="Kumagai M."/>
            <person name="Kanamori H."/>
            <person name="Takamatsu D."/>
        </authorList>
    </citation>
    <scope>NUCLEOTIDE SEQUENCE [LARGE SCALE GENOMIC DNA]</scope>
    <source>
        <strain evidence="7 8">J21TS3</strain>
    </source>
</reference>
<proteinExistence type="inferred from homology"/>
<comment type="caution">
    <text evidence="7">The sequence shown here is derived from an EMBL/GenBank/DDBJ whole genome shotgun (WGS) entry which is preliminary data.</text>
</comment>
<evidence type="ECO:0000256" key="3">
    <source>
        <dbReference type="ARBA" id="ARBA00022691"/>
    </source>
</evidence>
<dbReference type="Pfam" id="PF00398">
    <property type="entry name" value="RrnaAD"/>
    <property type="match status" value="1"/>
</dbReference>
<dbReference type="EMBL" id="BORW01000036">
    <property type="protein sequence ID" value="GIO69767.1"/>
    <property type="molecule type" value="Genomic_DNA"/>
</dbReference>
<accession>A0ABQ4M2P4</accession>
<sequence>MLSEQAGKVIAVEYDPKLANKLEQLRMRNVKVVRQDILRVPLPKLPFVVVSNIPFAITTSIMKMLFDNPKNQVQRAVIIMEKGAAKRFASSHVKDPYVAAWKMFFDIRYVKGVSRENFSPPPKVDCAIITVSRKKVPMVPIKDFSVFRGLADYMLKKPQLPVDWALRGIFTPPQIKNIKRNLGIKQEAPVASLSEPQWAGIFEAMIKHAPRFRWPKVQKAK</sequence>
<dbReference type="InterPro" id="IPR020598">
    <property type="entry name" value="rRNA_Ade_methylase_Trfase_N"/>
</dbReference>
<dbReference type="Gene3D" id="3.40.50.150">
    <property type="entry name" value="Vaccinia Virus protein VP39"/>
    <property type="match status" value="1"/>
</dbReference>
<dbReference type="PROSITE" id="PS51689">
    <property type="entry name" value="SAM_RNA_A_N6_MT"/>
    <property type="match status" value="1"/>
</dbReference>
<keyword evidence="1 5" id="KW-0489">Methyltransferase</keyword>
<organism evidence="7 8">
    <name type="scientific">Paenibacillus cookii</name>
    <dbReference type="NCBI Taxonomy" id="157839"/>
    <lineage>
        <taxon>Bacteria</taxon>
        <taxon>Bacillati</taxon>
        <taxon>Bacillota</taxon>
        <taxon>Bacilli</taxon>
        <taxon>Bacillales</taxon>
        <taxon>Paenibacillaceae</taxon>
        <taxon>Paenibacillus</taxon>
    </lineage>
</organism>
<evidence type="ECO:0000313" key="7">
    <source>
        <dbReference type="EMBL" id="GIO69767.1"/>
    </source>
</evidence>
<evidence type="ECO:0000313" key="8">
    <source>
        <dbReference type="Proteomes" id="UP000680638"/>
    </source>
</evidence>
<protein>
    <recommendedName>
        <fullName evidence="6">Ribosomal RNA adenine methylase transferase N-terminal domain-containing protein</fullName>
    </recommendedName>
</protein>
<evidence type="ECO:0000256" key="5">
    <source>
        <dbReference type="PROSITE-ProRule" id="PRU01026"/>
    </source>
</evidence>
<feature type="binding site" evidence="5">
    <location>
        <position position="52"/>
    </location>
    <ligand>
        <name>S-adenosyl-L-methionine</name>
        <dbReference type="ChEBI" id="CHEBI:59789"/>
    </ligand>
</feature>
<evidence type="ECO:0000259" key="6">
    <source>
        <dbReference type="SMART" id="SM00650"/>
    </source>
</evidence>
<evidence type="ECO:0000256" key="2">
    <source>
        <dbReference type="ARBA" id="ARBA00022679"/>
    </source>
</evidence>
<dbReference type="Gene3D" id="1.10.8.100">
    <property type="entry name" value="Ribosomal RNA adenine dimethylase-like, domain 2"/>
    <property type="match status" value="1"/>
</dbReference>
<dbReference type="PANTHER" id="PTHR11727:SF7">
    <property type="entry name" value="DIMETHYLADENOSINE TRANSFERASE-RELATED"/>
    <property type="match status" value="1"/>
</dbReference>
<dbReference type="Proteomes" id="UP000680638">
    <property type="component" value="Unassembled WGS sequence"/>
</dbReference>
<dbReference type="InterPro" id="IPR023165">
    <property type="entry name" value="rRNA_Ade_diMease-like_C"/>
</dbReference>
<comment type="similarity">
    <text evidence="5">Belongs to the class I-like SAM-binding methyltransferase superfamily. rRNA adenine N(6)-methyltransferase family.</text>
</comment>
<gene>
    <name evidence="7" type="ORF">J21TS3_45880</name>
</gene>
<dbReference type="CDD" id="cd02440">
    <property type="entry name" value="AdoMet_MTases"/>
    <property type="match status" value="1"/>
</dbReference>
<keyword evidence="3 5" id="KW-0949">S-adenosyl-L-methionine</keyword>
<feature type="binding site" evidence="5">
    <location>
        <position position="1"/>
    </location>
    <ligand>
        <name>S-adenosyl-L-methionine</name>
        <dbReference type="ChEBI" id="CHEBI:59789"/>
    </ligand>
</feature>
<keyword evidence="2 5" id="KW-0808">Transferase</keyword>